<evidence type="ECO:0000256" key="1">
    <source>
        <dbReference type="SAM" id="MobiDB-lite"/>
    </source>
</evidence>
<dbReference type="Pfam" id="PF12869">
    <property type="entry name" value="tRNA_anti-like"/>
    <property type="match status" value="1"/>
</dbReference>
<gene>
    <name evidence="2" type="ORF">CAL29_05960</name>
</gene>
<dbReference type="InterPro" id="IPR024422">
    <property type="entry name" value="Protein_unknown_function_OB"/>
</dbReference>
<evidence type="ECO:0000313" key="2">
    <source>
        <dbReference type="EMBL" id="OZI38640.1"/>
    </source>
</evidence>
<sequence length="190" mass="19809">MRREKTCTDAACVRQWYADQERLYALDAPVRPAPPPPAPAHASPAPAPAPAPAPPTTPNGRDAAPDPQAAPRAHPTPPAPAAPSAANAPEVAATVLYADYKQDETAADRKYKGKTIKVNGTVSGVRTPADGDPYIELTAADNPLPSVHLDFPRTASPRIAQLRKGQKIAVACVVQGLVIGDPVLRCADAP</sequence>
<dbReference type="Proteomes" id="UP000216020">
    <property type="component" value="Unassembled WGS sequence"/>
</dbReference>
<proteinExistence type="predicted"/>
<reference evidence="3" key="1">
    <citation type="submission" date="2017-05" db="EMBL/GenBank/DDBJ databases">
        <title>Complete and WGS of Bordetella genogroups.</title>
        <authorList>
            <person name="Spilker T."/>
            <person name="Lipuma J."/>
        </authorList>
    </citation>
    <scope>NUCLEOTIDE SEQUENCE [LARGE SCALE GENOMIC DNA]</scope>
    <source>
        <strain evidence="3">AU16122</strain>
    </source>
</reference>
<evidence type="ECO:0008006" key="4">
    <source>
        <dbReference type="Google" id="ProtNLM"/>
    </source>
</evidence>
<feature type="compositionally biased region" description="Low complexity" evidence="1">
    <location>
        <begin position="61"/>
        <end position="73"/>
    </location>
</feature>
<name>A0A261SP80_9BORD</name>
<dbReference type="AlphaFoldDB" id="A0A261SP80"/>
<organism evidence="2 3">
    <name type="scientific">Bordetella genomosp. 10</name>
    <dbReference type="NCBI Taxonomy" id="1416804"/>
    <lineage>
        <taxon>Bacteria</taxon>
        <taxon>Pseudomonadati</taxon>
        <taxon>Pseudomonadota</taxon>
        <taxon>Betaproteobacteria</taxon>
        <taxon>Burkholderiales</taxon>
        <taxon>Alcaligenaceae</taxon>
        <taxon>Bordetella</taxon>
    </lineage>
</organism>
<feature type="region of interest" description="Disordered" evidence="1">
    <location>
        <begin position="27"/>
        <end position="87"/>
    </location>
</feature>
<comment type="caution">
    <text evidence="2">The sequence shown here is derived from an EMBL/GenBank/DDBJ whole genome shotgun (WGS) entry which is preliminary data.</text>
</comment>
<dbReference type="EMBL" id="NEVM01000001">
    <property type="protein sequence ID" value="OZI38640.1"/>
    <property type="molecule type" value="Genomic_DNA"/>
</dbReference>
<evidence type="ECO:0000313" key="3">
    <source>
        <dbReference type="Proteomes" id="UP000216020"/>
    </source>
</evidence>
<accession>A0A261SP80</accession>
<protein>
    <recommendedName>
        <fullName evidence="4">tRNA_anti-like</fullName>
    </recommendedName>
</protein>
<feature type="compositionally biased region" description="Pro residues" evidence="1">
    <location>
        <begin position="31"/>
        <end position="57"/>
    </location>
</feature>
<keyword evidence="3" id="KW-1185">Reference proteome</keyword>